<evidence type="ECO:0000313" key="1">
    <source>
        <dbReference type="EMBL" id="SER93757.1"/>
    </source>
</evidence>
<reference evidence="1 2" key="1">
    <citation type="submission" date="2016-10" db="EMBL/GenBank/DDBJ databases">
        <authorList>
            <person name="de Groot N.N."/>
        </authorList>
    </citation>
    <scope>NUCLEOTIDE SEQUENCE [LARGE SCALE GENOMIC DNA]</scope>
    <source>
        <strain evidence="1 2">DSM 16859</strain>
    </source>
</reference>
<keyword evidence="2" id="KW-1185">Reference proteome</keyword>
<name>A0A1H9T9N5_9ACTN</name>
<sequence>MEIRHQKKTQSSHNQNSLHCEIPFPQIWSPHAHLSKRSLA</sequence>
<evidence type="ECO:0000313" key="2">
    <source>
        <dbReference type="Proteomes" id="UP000198815"/>
    </source>
</evidence>
<dbReference type="Proteomes" id="UP000198815">
    <property type="component" value="Unassembled WGS sequence"/>
</dbReference>
<protein>
    <submittedName>
        <fullName evidence="1">Uncharacterized protein</fullName>
    </submittedName>
</protein>
<organism evidence="1 2">
    <name type="scientific">Propionibacterium cyclohexanicum</name>
    <dbReference type="NCBI Taxonomy" id="64702"/>
    <lineage>
        <taxon>Bacteria</taxon>
        <taxon>Bacillati</taxon>
        <taxon>Actinomycetota</taxon>
        <taxon>Actinomycetes</taxon>
        <taxon>Propionibacteriales</taxon>
        <taxon>Propionibacteriaceae</taxon>
        <taxon>Propionibacterium</taxon>
    </lineage>
</organism>
<dbReference type="AlphaFoldDB" id="A0A1H9T9N5"/>
<gene>
    <name evidence="1" type="ORF">SAMN05443377_1202</name>
</gene>
<accession>A0A1H9T9N5</accession>
<dbReference type="EMBL" id="FOGZ01000020">
    <property type="protein sequence ID" value="SER93757.1"/>
    <property type="molecule type" value="Genomic_DNA"/>
</dbReference>
<proteinExistence type="predicted"/>